<dbReference type="PANTHER" id="PTHR43781">
    <property type="entry name" value="SACCHAROPINE DEHYDROGENASE"/>
    <property type="match status" value="1"/>
</dbReference>
<dbReference type="eggNOG" id="COG3268">
    <property type="taxonomic scope" value="Bacteria"/>
</dbReference>
<dbReference type="Pfam" id="PF03435">
    <property type="entry name" value="Sacchrp_dh_NADP"/>
    <property type="match status" value="1"/>
</dbReference>
<organism evidence="2 3">
    <name type="scientific">Myxococcus stipitatus (strain DSM 14675 / JCM 12634 / Mx s8)</name>
    <dbReference type="NCBI Taxonomy" id="1278073"/>
    <lineage>
        <taxon>Bacteria</taxon>
        <taxon>Pseudomonadati</taxon>
        <taxon>Myxococcota</taxon>
        <taxon>Myxococcia</taxon>
        <taxon>Myxococcales</taxon>
        <taxon>Cystobacterineae</taxon>
        <taxon>Myxococcaceae</taxon>
        <taxon>Myxococcus</taxon>
    </lineage>
</organism>
<dbReference type="InterPro" id="IPR036291">
    <property type="entry name" value="NAD(P)-bd_dom_sf"/>
</dbReference>
<feature type="domain" description="Saccharopine dehydrogenase NADP binding" evidence="1">
    <location>
        <begin position="26"/>
        <end position="141"/>
    </location>
</feature>
<dbReference type="Gene3D" id="3.40.50.720">
    <property type="entry name" value="NAD(P)-binding Rossmann-like Domain"/>
    <property type="match status" value="1"/>
</dbReference>
<dbReference type="InterPro" id="IPR005097">
    <property type="entry name" value="Sacchrp_dh_NADP-bd"/>
</dbReference>
<proteinExistence type="predicted"/>
<evidence type="ECO:0000313" key="3">
    <source>
        <dbReference type="Proteomes" id="UP000011131"/>
    </source>
</evidence>
<dbReference type="STRING" id="1278073.MYSTI_00168"/>
<name>L7U1R3_MYXSD</name>
<dbReference type="PANTHER" id="PTHR43781:SF1">
    <property type="entry name" value="SACCHAROPINE DEHYDROGENASE"/>
    <property type="match status" value="1"/>
</dbReference>
<reference evidence="2 3" key="1">
    <citation type="journal article" date="2013" name="Genome Announc.">
        <title>Complete genome sequence of Myxococcus stipitatus strain DSM 14675, a fruiting myxobacterium.</title>
        <authorList>
            <person name="Huntley S."/>
            <person name="Kneip S."/>
            <person name="Treuner-Lange A."/>
            <person name="Sogaard-Andersen L."/>
        </authorList>
    </citation>
    <scope>NUCLEOTIDE SEQUENCE [LARGE SCALE GENOMIC DNA]</scope>
    <source>
        <strain evidence="3">DSM 14675 / JCM 12634 / Mx s8</strain>
    </source>
</reference>
<dbReference type="KEGG" id="msd:MYSTI_00168"/>
<keyword evidence="3" id="KW-1185">Reference proteome</keyword>
<gene>
    <name evidence="2" type="ordered locus">MYSTI_00168</name>
</gene>
<accession>L7U1R3</accession>
<dbReference type="EMBL" id="CP004025">
    <property type="protein sequence ID" value="AGC41527.1"/>
    <property type="molecule type" value="Genomic_DNA"/>
</dbReference>
<dbReference type="SUPFAM" id="SSF51735">
    <property type="entry name" value="NAD(P)-binding Rossmann-fold domains"/>
    <property type="match status" value="1"/>
</dbReference>
<evidence type="ECO:0000313" key="2">
    <source>
        <dbReference type="EMBL" id="AGC41527.1"/>
    </source>
</evidence>
<protein>
    <recommendedName>
        <fullName evidence="1">Saccharopine dehydrogenase NADP binding domain-containing protein</fullName>
    </recommendedName>
</protein>
<evidence type="ECO:0000259" key="1">
    <source>
        <dbReference type="Pfam" id="PF03435"/>
    </source>
</evidence>
<dbReference type="OrthoDB" id="4420885at2"/>
<dbReference type="Proteomes" id="UP000011131">
    <property type="component" value="Chromosome"/>
</dbReference>
<dbReference type="PATRIC" id="fig|1278073.3.peg.177"/>
<dbReference type="HOGENOM" id="CLU_046808_0_0_7"/>
<sequence>MSHVRAGPPVSVAGVTTTSSITPRWLLYGASGYTGRLIAEEAVRRGHRPVLSGRSLEKLTPLAEALGLEVRPAALEDPRQLSAALKDLPLVLHAAGPFVRTAEPMRQACLAQGVHYQDITGEIPVFEGSFRLDAEAKARGVSLMSGVGFDVVPTDCLARYVADLVPGATELEIAISGGSQASAGTAKSVVLQLPEGGKARRGGVLVSYPLGQGIRRLRFDDKERTVMPIPWGDLSTAYRTTGIENITTLMAVRSTSAQVLRWTAPVLREALKVGLVRDRVLRLIDSRVHGPTAETREKVRSHIWAQARAPDGRSSQAWLQVPEGYLFTARAAVLAVEELLAQPTPGALTPAGAFGADFVLRVEGCRRLDTPG</sequence>
<dbReference type="AlphaFoldDB" id="L7U1R3"/>